<reference evidence="15 16" key="1">
    <citation type="journal article" date="2015" name="Nature">
        <title>rRNA introns, odd ribosomes, and small enigmatic genomes across a large radiation of phyla.</title>
        <authorList>
            <person name="Brown C.T."/>
            <person name="Hug L.A."/>
            <person name="Thomas B.C."/>
            <person name="Sharon I."/>
            <person name="Castelle C.J."/>
            <person name="Singh A."/>
            <person name="Wilkins M.J."/>
            <person name="Williams K.H."/>
            <person name="Banfield J.F."/>
        </authorList>
    </citation>
    <scope>NUCLEOTIDE SEQUENCE [LARGE SCALE GENOMIC DNA]</scope>
</reference>
<sequence length="180" mass="20336">YYGDQTAKHAGRLTLNPIKHIDPVGSILVPLLLVMSGSGILFGWAKPVPYNPYNLRDQKWGNFWVAAAGIISNLLIAIFFSILIRFGMIYVADFSSSAFFAISKSVVILNIVLAIFNLVPIPPLDGSKILFTFLPYHFNNIQQFLEKYSLILMLGFIFFIWKYFAVLIFLIFHSFTGVGF</sequence>
<keyword evidence="12 13" id="KW-0472">Membrane</keyword>
<feature type="transmembrane region" description="Helical" evidence="13">
    <location>
        <begin position="148"/>
        <end position="172"/>
    </location>
</feature>
<feature type="transmembrane region" description="Helical" evidence="13">
    <location>
        <begin position="64"/>
        <end position="86"/>
    </location>
</feature>
<comment type="cofactor">
    <cofactor evidence="1">
        <name>Zn(2+)</name>
        <dbReference type="ChEBI" id="CHEBI:29105"/>
    </cofactor>
</comment>
<dbReference type="AlphaFoldDB" id="A0A0G0GYF2"/>
<comment type="similarity">
    <text evidence="3">Belongs to the peptidase M50B family.</text>
</comment>
<dbReference type="EMBL" id="LBTF01000026">
    <property type="protein sequence ID" value="KKQ35077.1"/>
    <property type="molecule type" value="Genomic_DNA"/>
</dbReference>
<evidence type="ECO:0000259" key="14">
    <source>
        <dbReference type="Pfam" id="PF02163"/>
    </source>
</evidence>
<keyword evidence="6 13" id="KW-0812">Transmembrane</keyword>
<feature type="transmembrane region" description="Helical" evidence="13">
    <location>
        <begin position="98"/>
        <end position="119"/>
    </location>
</feature>
<evidence type="ECO:0000256" key="12">
    <source>
        <dbReference type="ARBA" id="ARBA00023136"/>
    </source>
</evidence>
<feature type="non-terminal residue" evidence="15">
    <location>
        <position position="1"/>
    </location>
</feature>
<organism evidence="15 16">
    <name type="scientific">Candidatus Nomurabacteria bacterium GW2011_GWB1_37_5</name>
    <dbReference type="NCBI Taxonomy" id="1618742"/>
    <lineage>
        <taxon>Bacteria</taxon>
        <taxon>Candidatus Nomuraibacteriota</taxon>
    </lineage>
</organism>
<evidence type="ECO:0000256" key="2">
    <source>
        <dbReference type="ARBA" id="ARBA00004651"/>
    </source>
</evidence>
<evidence type="ECO:0000256" key="8">
    <source>
        <dbReference type="ARBA" id="ARBA00022801"/>
    </source>
</evidence>
<dbReference type="Pfam" id="PF02163">
    <property type="entry name" value="Peptidase_M50"/>
    <property type="match status" value="1"/>
</dbReference>
<keyword evidence="8" id="KW-0378">Hydrolase</keyword>
<gene>
    <name evidence="15" type="ORF">US50_C0026G0001</name>
</gene>
<comment type="subcellular location">
    <subcellularLocation>
        <location evidence="2">Cell membrane</location>
        <topology evidence="2">Multi-pass membrane protein</topology>
    </subcellularLocation>
</comment>
<comment type="caution">
    <text evidence="15">The sequence shown here is derived from an EMBL/GenBank/DDBJ whole genome shotgun (WGS) entry which is preliminary data.</text>
</comment>
<proteinExistence type="inferred from homology"/>
<evidence type="ECO:0000256" key="10">
    <source>
        <dbReference type="ARBA" id="ARBA00022989"/>
    </source>
</evidence>
<evidence type="ECO:0000313" key="15">
    <source>
        <dbReference type="EMBL" id="KKQ35077.1"/>
    </source>
</evidence>
<evidence type="ECO:0000256" key="4">
    <source>
        <dbReference type="ARBA" id="ARBA00022475"/>
    </source>
</evidence>
<dbReference type="InterPro" id="IPR052348">
    <property type="entry name" value="Metallopeptidase_M50B"/>
</dbReference>
<evidence type="ECO:0000256" key="3">
    <source>
        <dbReference type="ARBA" id="ARBA00007931"/>
    </source>
</evidence>
<evidence type="ECO:0000256" key="13">
    <source>
        <dbReference type="SAM" id="Phobius"/>
    </source>
</evidence>
<evidence type="ECO:0000256" key="1">
    <source>
        <dbReference type="ARBA" id="ARBA00001947"/>
    </source>
</evidence>
<keyword evidence="10 13" id="KW-1133">Transmembrane helix</keyword>
<evidence type="ECO:0000313" key="16">
    <source>
        <dbReference type="Proteomes" id="UP000033876"/>
    </source>
</evidence>
<dbReference type="PANTHER" id="PTHR35864:SF1">
    <property type="entry name" value="ZINC METALLOPROTEASE YWHC-RELATED"/>
    <property type="match status" value="1"/>
</dbReference>
<evidence type="ECO:0000256" key="7">
    <source>
        <dbReference type="ARBA" id="ARBA00022723"/>
    </source>
</evidence>
<evidence type="ECO:0000256" key="11">
    <source>
        <dbReference type="ARBA" id="ARBA00023049"/>
    </source>
</evidence>
<dbReference type="GO" id="GO:0005886">
    <property type="term" value="C:plasma membrane"/>
    <property type="evidence" value="ECO:0007669"/>
    <property type="project" value="UniProtKB-SubCell"/>
</dbReference>
<dbReference type="InterPro" id="IPR008915">
    <property type="entry name" value="Peptidase_M50"/>
</dbReference>
<feature type="domain" description="Peptidase M50" evidence="14">
    <location>
        <begin position="92"/>
        <end position="156"/>
    </location>
</feature>
<dbReference type="Proteomes" id="UP000033876">
    <property type="component" value="Unassembled WGS sequence"/>
</dbReference>
<dbReference type="CDD" id="cd06158">
    <property type="entry name" value="S2P-M50_like_1"/>
    <property type="match status" value="1"/>
</dbReference>
<dbReference type="GO" id="GO:0046872">
    <property type="term" value="F:metal ion binding"/>
    <property type="evidence" value="ECO:0007669"/>
    <property type="project" value="UniProtKB-KW"/>
</dbReference>
<keyword evidence="5" id="KW-0645">Protease</keyword>
<dbReference type="InterPro" id="IPR044537">
    <property type="entry name" value="Rip2-like"/>
</dbReference>
<dbReference type="PANTHER" id="PTHR35864">
    <property type="entry name" value="ZINC METALLOPROTEASE MJ0611-RELATED"/>
    <property type="match status" value="1"/>
</dbReference>
<evidence type="ECO:0000256" key="9">
    <source>
        <dbReference type="ARBA" id="ARBA00022833"/>
    </source>
</evidence>
<keyword evidence="9" id="KW-0862">Zinc</keyword>
<dbReference type="GO" id="GO:0006508">
    <property type="term" value="P:proteolysis"/>
    <property type="evidence" value="ECO:0007669"/>
    <property type="project" value="UniProtKB-KW"/>
</dbReference>
<evidence type="ECO:0000256" key="5">
    <source>
        <dbReference type="ARBA" id="ARBA00022670"/>
    </source>
</evidence>
<name>A0A0G0GYF2_9BACT</name>
<keyword evidence="7" id="KW-0479">Metal-binding</keyword>
<feature type="transmembrane region" description="Helical" evidence="13">
    <location>
        <begin position="21"/>
        <end position="44"/>
    </location>
</feature>
<accession>A0A0G0GYF2</accession>
<evidence type="ECO:0000256" key="6">
    <source>
        <dbReference type="ARBA" id="ARBA00022692"/>
    </source>
</evidence>
<keyword evidence="4" id="KW-1003">Cell membrane</keyword>
<keyword evidence="11" id="KW-0482">Metalloprotease</keyword>
<protein>
    <submittedName>
        <fullName evidence="15">Peptidase M50</fullName>
    </submittedName>
</protein>
<dbReference type="GO" id="GO:0008237">
    <property type="term" value="F:metallopeptidase activity"/>
    <property type="evidence" value="ECO:0007669"/>
    <property type="project" value="UniProtKB-KW"/>
</dbReference>